<dbReference type="Pfam" id="PF10758">
    <property type="entry name" value="DUF2586"/>
    <property type="match status" value="1"/>
</dbReference>
<evidence type="ECO:0000313" key="2">
    <source>
        <dbReference type="Proteomes" id="UP000030121"/>
    </source>
</evidence>
<reference evidence="1 2" key="1">
    <citation type="submission" date="2013-09" db="EMBL/GenBank/DDBJ databases">
        <authorList>
            <person name="Zeng Z."/>
            <person name="Chen C."/>
        </authorList>
    </citation>
    <scope>NUCLEOTIDE SEQUENCE [LARGE SCALE GENOMIC DNA]</scope>
    <source>
        <strain evidence="1 2">GH29-5</strain>
    </source>
</reference>
<accession>A0A0A2ME86</accession>
<dbReference type="AlphaFoldDB" id="A0A0A2ME86"/>
<dbReference type="InterPro" id="IPR019694">
    <property type="entry name" value="Phage_HP1_Orf23"/>
</dbReference>
<dbReference type="OrthoDB" id="1318179at2"/>
<protein>
    <recommendedName>
        <fullName evidence="3">DUF2586 family protein</fullName>
    </recommendedName>
</protein>
<evidence type="ECO:0008006" key="3">
    <source>
        <dbReference type="Google" id="ProtNLM"/>
    </source>
</evidence>
<gene>
    <name evidence="1" type="ORF">Q764_05975</name>
</gene>
<dbReference type="EMBL" id="JRLW01000005">
    <property type="protein sequence ID" value="KGO89738.1"/>
    <property type="molecule type" value="Genomic_DNA"/>
</dbReference>
<keyword evidence="2" id="KW-1185">Reference proteome</keyword>
<dbReference type="RefSeq" id="WP_026980320.1">
    <property type="nucleotide sequence ID" value="NZ_AUCZ01000008.1"/>
</dbReference>
<organism evidence="1 2">
    <name type="scientific">Flavobacterium suncheonense GH29-5 = DSM 17707</name>
    <dbReference type="NCBI Taxonomy" id="1121899"/>
    <lineage>
        <taxon>Bacteria</taxon>
        <taxon>Pseudomonadati</taxon>
        <taxon>Bacteroidota</taxon>
        <taxon>Flavobacteriia</taxon>
        <taxon>Flavobacteriales</taxon>
        <taxon>Flavobacteriaceae</taxon>
        <taxon>Flavobacterium</taxon>
    </lineage>
</organism>
<dbReference type="STRING" id="1121899.GCA_000430025_01883"/>
<dbReference type="eggNOG" id="ENOG502ZB6X">
    <property type="taxonomic scope" value="Bacteria"/>
</dbReference>
<name>A0A0A2ME86_9FLAO</name>
<sequence>MSLPGVNVQFENGNLGVVATNPDGVFGLVSSATAVASTFELNKHYVIKSLKDAENLGITNSVGNYELYKTIKEFYAEAGTGTELWIYGVAKTRTLDQLIDDSETLLNLSNRRIRAIILKYAPSVAETTTEDGLREDFPATLAAAQAMAEAFTVEKIHPVIFILEGYNFTGVAQDLTGFELTTYNRVAVMIGDTEKRSDAAGTKGAAVGVLAGRLAKNQVHVNVGRVKDGALKPLEFFIVNAPVEQYDVEALHDKGFITLRTHVGKSGYYFSDDPLACTVEDDYHYITRRRVIDKAYTLANATLTNFLLDQVPLTNEGKMQPSYAKALEAEVERVIAQEMTAKGEISADVTQANDTGVQCEIDLNEIIATTSKIKGRVRVRPHGYGRFIEFSIGYTINS</sequence>
<comment type="caution">
    <text evidence="1">The sequence shown here is derived from an EMBL/GenBank/DDBJ whole genome shotgun (WGS) entry which is preliminary data.</text>
</comment>
<dbReference type="Proteomes" id="UP000030121">
    <property type="component" value="Unassembled WGS sequence"/>
</dbReference>
<evidence type="ECO:0000313" key="1">
    <source>
        <dbReference type="EMBL" id="KGO89738.1"/>
    </source>
</evidence>
<proteinExistence type="predicted"/>